<accession>A0A853F1S6</accession>
<evidence type="ECO:0000313" key="1">
    <source>
        <dbReference type="EMBL" id="NYT27612.1"/>
    </source>
</evidence>
<gene>
    <name evidence="1" type="ORF">H0A76_06765</name>
</gene>
<reference evidence="1 2" key="1">
    <citation type="submission" date="2020-05" db="EMBL/GenBank/DDBJ databases">
        <title>Horizontal transmission and recombination maintain forever young bacterial symbiont genomes.</title>
        <authorList>
            <person name="Russell S.L."/>
            <person name="Pepper-Tunick E."/>
            <person name="Svedberg J."/>
            <person name="Byrne A."/>
            <person name="Ruelas Castillo J."/>
            <person name="Vollmers C."/>
            <person name="Beinart R.A."/>
            <person name="Corbett-Detig R."/>
        </authorList>
    </citation>
    <scope>NUCLEOTIDE SEQUENCE [LARGE SCALE GENOMIC DNA]</scope>
    <source>
        <strain evidence="1">455</strain>
    </source>
</reference>
<organism evidence="1 2">
    <name type="scientific">Candidatus Thiodubiliella endoseptemdiera</name>
    <dbReference type="NCBI Taxonomy" id="2738886"/>
    <lineage>
        <taxon>Bacteria</taxon>
        <taxon>Pseudomonadati</taxon>
        <taxon>Pseudomonadota</taxon>
        <taxon>Gammaproteobacteria</taxon>
        <taxon>Candidatus Pseudothioglobaceae</taxon>
        <taxon>Candidatus Thiodubiliella</taxon>
    </lineage>
</organism>
<name>A0A853F1S6_9GAMM</name>
<evidence type="ECO:0000313" key="2">
    <source>
        <dbReference type="Proteomes" id="UP000568751"/>
    </source>
</evidence>
<dbReference type="AlphaFoldDB" id="A0A853F1S6"/>
<dbReference type="Proteomes" id="UP000568751">
    <property type="component" value="Unassembled WGS sequence"/>
</dbReference>
<sequence length="48" mass="5804">MELEESYKKKTSEKMLERLVEESLDAFINERLKITARMDCFLKNFLMT</sequence>
<comment type="caution">
    <text evidence="1">The sequence shown here is derived from an EMBL/GenBank/DDBJ whole genome shotgun (WGS) entry which is preliminary data.</text>
</comment>
<protein>
    <submittedName>
        <fullName evidence="1">Uncharacterized protein</fullName>
    </submittedName>
</protein>
<proteinExistence type="predicted"/>
<dbReference type="EMBL" id="JACCHT010000001">
    <property type="protein sequence ID" value="NYT27612.1"/>
    <property type="molecule type" value="Genomic_DNA"/>
</dbReference>